<keyword evidence="3 6" id="KW-0489">Methyltransferase</keyword>
<dbReference type="Gene3D" id="3.40.50.150">
    <property type="entry name" value="Vaccinia Virus protein VP39"/>
    <property type="match status" value="1"/>
</dbReference>
<dbReference type="PANTHER" id="PTHR43619">
    <property type="entry name" value="S-ADENOSYL-L-METHIONINE-DEPENDENT METHYLTRANSFERASE YKTD-RELATED"/>
    <property type="match status" value="1"/>
</dbReference>
<accession>A0ABV2WTA1</accession>
<evidence type="ECO:0000313" key="8">
    <source>
        <dbReference type="EMBL" id="MEU1954127.1"/>
    </source>
</evidence>
<reference evidence="8 9" key="1">
    <citation type="submission" date="2024-06" db="EMBL/GenBank/DDBJ databases">
        <title>The Natural Products Discovery Center: Release of the First 8490 Sequenced Strains for Exploring Actinobacteria Biosynthetic Diversity.</title>
        <authorList>
            <person name="Kalkreuter E."/>
            <person name="Kautsar S.A."/>
            <person name="Yang D."/>
            <person name="Bader C.D."/>
            <person name="Teijaro C.N."/>
            <person name="Fluegel L."/>
            <person name="Davis C.M."/>
            <person name="Simpson J.R."/>
            <person name="Lauterbach L."/>
            <person name="Steele A.D."/>
            <person name="Gui C."/>
            <person name="Meng S."/>
            <person name="Li G."/>
            <person name="Viehrig K."/>
            <person name="Ye F."/>
            <person name="Su P."/>
            <person name="Kiefer A.F."/>
            <person name="Nichols A."/>
            <person name="Cepeda A.J."/>
            <person name="Yan W."/>
            <person name="Fan B."/>
            <person name="Jiang Y."/>
            <person name="Adhikari A."/>
            <person name="Zheng C.-J."/>
            <person name="Schuster L."/>
            <person name="Cowan T.M."/>
            <person name="Smanski M.J."/>
            <person name="Chevrette M.G."/>
            <person name="De Carvalho L.P.S."/>
            <person name="Shen B."/>
        </authorList>
    </citation>
    <scope>NUCLEOTIDE SEQUENCE [LARGE SCALE GENOMIC DNA]</scope>
    <source>
        <strain evidence="8 9">NPDC019708</strain>
    </source>
</reference>
<evidence type="ECO:0000256" key="3">
    <source>
        <dbReference type="ARBA" id="ARBA00022603"/>
    </source>
</evidence>
<proteinExistence type="inferred from homology"/>
<evidence type="ECO:0000256" key="2">
    <source>
        <dbReference type="ARBA" id="ARBA00008138"/>
    </source>
</evidence>
<dbReference type="InterPro" id="IPR011610">
    <property type="entry name" value="SAM_mthyl_Trfase_ML2640-like"/>
</dbReference>
<evidence type="ECO:0000256" key="7">
    <source>
        <dbReference type="SAM" id="MobiDB-lite"/>
    </source>
</evidence>
<evidence type="ECO:0000256" key="5">
    <source>
        <dbReference type="ARBA" id="ARBA00022691"/>
    </source>
</evidence>
<dbReference type="PANTHER" id="PTHR43619:SF2">
    <property type="entry name" value="S-ADENOSYL-L-METHIONINE-DEPENDENT METHYLTRANSFERASES SUPERFAMILY PROTEIN"/>
    <property type="match status" value="1"/>
</dbReference>
<protein>
    <recommendedName>
        <fullName evidence="6">S-adenosyl-L-methionine-dependent methyltransferase</fullName>
        <ecNumber evidence="6">2.1.1.-</ecNumber>
    </recommendedName>
</protein>
<dbReference type="SUPFAM" id="SSF53335">
    <property type="entry name" value="S-adenosyl-L-methionine-dependent methyltransferases"/>
    <property type="match status" value="1"/>
</dbReference>
<comment type="function">
    <text evidence="1 6">Exhibits S-adenosyl-L-methionine-dependent methyltransferase activity.</text>
</comment>
<dbReference type="InterPro" id="IPR029063">
    <property type="entry name" value="SAM-dependent_MTases_sf"/>
</dbReference>
<comment type="caution">
    <text evidence="8">The sequence shown here is derived from an EMBL/GenBank/DDBJ whole genome shotgun (WGS) entry which is preliminary data.</text>
</comment>
<feature type="region of interest" description="Disordered" evidence="7">
    <location>
        <begin position="1"/>
        <end position="20"/>
    </location>
</feature>
<dbReference type="Proteomes" id="UP001550628">
    <property type="component" value="Unassembled WGS sequence"/>
</dbReference>
<keyword evidence="9" id="KW-1185">Reference proteome</keyword>
<organism evidence="8 9">
    <name type="scientific">Nocardia rhamnosiphila</name>
    <dbReference type="NCBI Taxonomy" id="426716"/>
    <lineage>
        <taxon>Bacteria</taxon>
        <taxon>Bacillati</taxon>
        <taxon>Actinomycetota</taxon>
        <taxon>Actinomycetes</taxon>
        <taxon>Mycobacteriales</taxon>
        <taxon>Nocardiaceae</taxon>
        <taxon>Nocardia</taxon>
    </lineage>
</organism>
<gene>
    <name evidence="8" type="ORF">ABZ510_19965</name>
</gene>
<dbReference type="Pfam" id="PF04072">
    <property type="entry name" value="LCM"/>
    <property type="match status" value="1"/>
</dbReference>
<dbReference type="GO" id="GO:0032259">
    <property type="term" value="P:methylation"/>
    <property type="evidence" value="ECO:0007669"/>
    <property type="project" value="UniProtKB-KW"/>
</dbReference>
<dbReference type="EMBL" id="JBEYBF010000013">
    <property type="protein sequence ID" value="MEU1954127.1"/>
    <property type="molecule type" value="Genomic_DNA"/>
</dbReference>
<evidence type="ECO:0000256" key="4">
    <source>
        <dbReference type="ARBA" id="ARBA00022679"/>
    </source>
</evidence>
<evidence type="ECO:0000256" key="1">
    <source>
        <dbReference type="ARBA" id="ARBA00003907"/>
    </source>
</evidence>
<dbReference type="InterPro" id="IPR007213">
    <property type="entry name" value="Ppm1/Ppm2/Tcmp"/>
</dbReference>
<dbReference type="GO" id="GO:0008168">
    <property type="term" value="F:methyltransferase activity"/>
    <property type="evidence" value="ECO:0007669"/>
    <property type="project" value="UniProtKB-KW"/>
</dbReference>
<dbReference type="RefSeq" id="WP_356954081.1">
    <property type="nucleotide sequence ID" value="NZ_JBEYBD010000001.1"/>
</dbReference>
<dbReference type="EC" id="2.1.1.-" evidence="6"/>
<keyword evidence="5 6" id="KW-0949">S-adenosyl-L-methionine</keyword>
<keyword evidence="4 8" id="KW-0808">Transferase</keyword>
<feature type="compositionally biased region" description="Low complexity" evidence="7">
    <location>
        <begin position="1"/>
        <end position="16"/>
    </location>
</feature>
<dbReference type="NCBIfam" id="TIGR00027">
    <property type="entry name" value="mthyl_TIGR00027"/>
    <property type="match status" value="1"/>
</dbReference>
<evidence type="ECO:0000313" key="9">
    <source>
        <dbReference type="Proteomes" id="UP001550628"/>
    </source>
</evidence>
<comment type="similarity">
    <text evidence="2 6">Belongs to the UPF0677 family.</text>
</comment>
<sequence length="297" mass="31594">MTTSGSSSSRPGESGPVAPTGVGRTALMVAAARAAESARPDALFVDPYAADFLAAAGGEEFAGGADAARMWDSFSSYLPIRTRYFDDYILDAARTVEQVVLVAAGLDTRAFRIPLPPEVVVYELDTPEMLTFKQRVLDTQGAQPAGRRVTVPADLREDWGARLVAAGFDPSAPAAWLVEGLLPYLSPEHNDRLLAEISGLSAAGSRLSIEYLHVDSVALMAAAAAGEGGSEITAMWQGGGVGEPAQPWLARHGWDAEASDTYERAAAYQRDLPTLGDTIMERFAEASRHGLVTARRR</sequence>
<name>A0ABV2WTA1_9NOCA</name>
<evidence type="ECO:0000256" key="6">
    <source>
        <dbReference type="RuleBase" id="RU362030"/>
    </source>
</evidence>